<evidence type="ECO:0000256" key="1">
    <source>
        <dbReference type="ARBA" id="ARBA00009995"/>
    </source>
</evidence>
<reference evidence="7" key="2">
    <citation type="submission" date="2025-08" db="UniProtKB">
        <authorList>
            <consortium name="RefSeq"/>
        </authorList>
    </citation>
    <scope>IDENTIFICATION</scope>
    <source>
        <tissue evidence="7">Leaf</tissue>
    </source>
</reference>
<dbReference type="PANTHER" id="PTHR48047:SF81">
    <property type="entry name" value="GLYCOSYLTRANSFERASE"/>
    <property type="match status" value="1"/>
</dbReference>
<dbReference type="RefSeq" id="XP_031381083.1">
    <property type="nucleotide sequence ID" value="XM_031525223.1"/>
</dbReference>
<name>A0A6P8CKN2_PUNGR</name>
<keyword evidence="2 4" id="KW-0328">Glycosyltransferase</keyword>
<accession>A0A6P8CKN2</accession>
<proteinExistence type="inferred from homology"/>
<reference evidence="6" key="1">
    <citation type="journal article" date="2020" name="Plant Biotechnol. J.">
        <title>The pomegranate (Punica granatum L.) draft genome dissects genetic divergence between soft- and hard-seeded cultivars.</title>
        <authorList>
            <person name="Luo X."/>
            <person name="Li H."/>
            <person name="Wu Z."/>
            <person name="Yao W."/>
            <person name="Zhao P."/>
            <person name="Cao D."/>
            <person name="Yu H."/>
            <person name="Li K."/>
            <person name="Poudel K."/>
            <person name="Zhao D."/>
            <person name="Zhang F."/>
            <person name="Xia X."/>
            <person name="Chen L."/>
            <person name="Wang Q."/>
            <person name="Jing D."/>
            <person name="Cao S."/>
        </authorList>
    </citation>
    <scope>NUCLEOTIDE SEQUENCE [LARGE SCALE GENOMIC DNA]</scope>
    <source>
        <strain evidence="6">cv. Tunisia</strain>
    </source>
</reference>
<dbReference type="InterPro" id="IPR002213">
    <property type="entry name" value="UDP_glucos_trans"/>
</dbReference>
<evidence type="ECO:0000256" key="3">
    <source>
        <dbReference type="ARBA" id="ARBA00022679"/>
    </source>
</evidence>
<keyword evidence="3 4" id="KW-0808">Transferase</keyword>
<dbReference type="AlphaFoldDB" id="A0A6P8CKN2"/>
<dbReference type="Gene3D" id="3.40.50.2000">
    <property type="entry name" value="Glycogen Phosphorylase B"/>
    <property type="match status" value="2"/>
</dbReference>
<dbReference type="PANTHER" id="PTHR48047">
    <property type="entry name" value="GLYCOSYLTRANSFERASE"/>
    <property type="match status" value="1"/>
</dbReference>
<evidence type="ECO:0000256" key="4">
    <source>
        <dbReference type="RuleBase" id="RU003718"/>
    </source>
</evidence>
<keyword evidence="6" id="KW-1185">Reference proteome</keyword>
<dbReference type="Pfam" id="PF00201">
    <property type="entry name" value="UDPGT"/>
    <property type="match status" value="1"/>
</dbReference>
<sequence>MMGSISASVPLPPLEMFFFPFVGGGHQIPMVDIARVFAAHGVSSTILAAPSAVPAFQKSIAGDQRSGRLIRVYTLQLPENAPSPDADMSAAPFTDTSALQEPLRELLLERKPHCIVVDMFHRWSGEVIDATGVPRVVFSGNACFARSAQEMMRIHNPHEGLSSEFEPFVIPRLPDKIVMTRSQLPHFHKSPPAGGNQPPGGRLWGPDKNLFGVVVNSFYDLEPKYVDFFRNELGHRAWVVGPVSLCNQDVKDKAVRGKDSSIDEETCLKWLNSKEPDSVLYVSFGSLARLAPIQLLELAHGLEASGQNFIWVVGKISDSDGNGEKSEDGSWLPDGFEERMRESERGLIIRGWAPQLLILEHPSVGGFMTHCGWNSTLEGVSSGVPMITYPISAEQFFNEKLITDVLGIGVKSGSIEWSKWDTELREPVRREKVEAAVRALMASSAEAAEMRRRANELGKKARSAVEKGGSSYADVEALIDELRRCKRN</sequence>
<dbReference type="CDD" id="cd03784">
    <property type="entry name" value="GT1_Gtf-like"/>
    <property type="match status" value="1"/>
</dbReference>
<dbReference type="FunFam" id="3.40.50.2000:FF:000047">
    <property type="entry name" value="Glycosyltransferase"/>
    <property type="match status" value="1"/>
</dbReference>
<dbReference type="PROSITE" id="PS00375">
    <property type="entry name" value="UDPGT"/>
    <property type="match status" value="1"/>
</dbReference>
<dbReference type="Proteomes" id="UP000515151">
    <property type="component" value="Chromosome 2"/>
</dbReference>
<gene>
    <name evidence="7" type="primary">LOC116195841</name>
</gene>
<organism evidence="6 7">
    <name type="scientific">Punica granatum</name>
    <name type="common">Pomegranate</name>
    <dbReference type="NCBI Taxonomy" id="22663"/>
    <lineage>
        <taxon>Eukaryota</taxon>
        <taxon>Viridiplantae</taxon>
        <taxon>Streptophyta</taxon>
        <taxon>Embryophyta</taxon>
        <taxon>Tracheophyta</taxon>
        <taxon>Spermatophyta</taxon>
        <taxon>Magnoliopsida</taxon>
        <taxon>eudicotyledons</taxon>
        <taxon>Gunneridae</taxon>
        <taxon>Pentapetalae</taxon>
        <taxon>rosids</taxon>
        <taxon>malvids</taxon>
        <taxon>Myrtales</taxon>
        <taxon>Lythraceae</taxon>
        <taxon>Punica</taxon>
    </lineage>
</organism>
<dbReference type="SUPFAM" id="SSF53756">
    <property type="entry name" value="UDP-Glycosyltransferase/glycogen phosphorylase"/>
    <property type="match status" value="1"/>
</dbReference>
<dbReference type="GeneID" id="116195841"/>
<dbReference type="OrthoDB" id="5835829at2759"/>
<evidence type="ECO:0000256" key="5">
    <source>
        <dbReference type="RuleBase" id="RU362057"/>
    </source>
</evidence>
<comment type="similarity">
    <text evidence="1 4">Belongs to the UDP-glycosyltransferase family.</text>
</comment>
<protein>
    <recommendedName>
        <fullName evidence="5">Glycosyltransferase</fullName>
        <ecNumber evidence="5">2.4.1.-</ecNumber>
    </recommendedName>
</protein>
<evidence type="ECO:0000313" key="6">
    <source>
        <dbReference type="Proteomes" id="UP000515151"/>
    </source>
</evidence>
<dbReference type="InterPro" id="IPR035595">
    <property type="entry name" value="UDP_glycos_trans_CS"/>
</dbReference>
<evidence type="ECO:0000256" key="2">
    <source>
        <dbReference type="ARBA" id="ARBA00022676"/>
    </source>
</evidence>
<dbReference type="GO" id="GO:0035251">
    <property type="term" value="F:UDP-glucosyltransferase activity"/>
    <property type="evidence" value="ECO:0007669"/>
    <property type="project" value="TreeGrafter"/>
</dbReference>
<evidence type="ECO:0000313" key="7">
    <source>
        <dbReference type="RefSeq" id="XP_031381083.1"/>
    </source>
</evidence>
<dbReference type="EC" id="2.4.1.-" evidence="5"/>